<dbReference type="AlphaFoldDB" id="A0A2G8RZY1"/>
<evidence type="ECO:0000313" key="2">
    <source>
        <dbReference type="EMBL" id="PIL27055.1"/>
    </source>
</evidence>
<feature type="compositionally biased region" description="Low complexity" evidence="1">
    <location>
        <begin position="19"/>
        <end position="30"/>
    </location>
</feature>
<feature type="region of interest" description="Disordered" evidence="1">
    <location>
        <begin position="213"/>
        <end position="324"/>
    </location>
</feature>
<proteinExistence type="predicted"/>
<accession>A0A2G8RZY1</accession>
<feature type="compositionally biased region" description="Polar residues" evidence="1">
    <location>
        <begin position="1"/>
        <end position="12"/>
    </location>
</feature>
<organism evidence="2 3">
    <name type="scientific">Ganoderma sinense ZZ0214-1</name>
    <dbReference type="NCBI Taxonomy" id="1077348"/>
    <lineage>
        <taxon>Eukaryota</taxon>
        <taxon>Fungi</taxon>
        <taxon>Dikarya</taxon>
        <taxon>Basidiomycota</taxon>
        <taxon>Agaricomycotina</taxon>
        <taxon>Agaricomycetes</taxon>
        <taxon>Polyporales</taxon>
        <taxon>Polyporaceae</taxon>
        <taxon>Ganoderma</taxon>
    </lineage>
</organism>
<dbReference type="Proteomes" id="UP000230002">
    <property type="component" value="Unassembled WGS sequence"/>
</dbReference>
<feature type="compositionally biased region" description="Pro residues" evidence="1">
    <location>
        <begin position="269"/>
        <end position="287"/>
    </location>
</feature>
<dbReference type="EMBL" id="AYKW01000034">
    <property type="protein sequence ID" value="PIL27055.1"/>
    <property type="molecule type" value="Genomic_DNA"/>
</dbReference>
<reference evidence="2 3" key="1">
    <citation type="journal article" date="2015" name="Sci. Rep.">
        <title>Chromosome-level genome map provides insights into diverse defense mechanisms in the medicinal fungus Ganoderma sinense.</title>
        <authorList>
            <person name="Zhu Y."/>
            <person name="Xu J."/>
            <person name="Sun C."/>
            <person name="Zhou S."/>
            <person name="Xu H."/>
            <person name="Nelson D.R."/>
            <person name="Qian J."/>
            <person name="Song J."/>
            <person name="Luo H."/>
            <person name="Xiang L."/>
            <person name="Li Y."/>
            <person name="Xu Z."/>
            <person name="Ji A."/>
            <person name="Wang L."/>
            <person name="Lu S."/>
            <person name="Hayward A."/>
            <person name="Sun W."/>
            <person name="Li X."/>
            <person name="Schwartz D.C."/>
            <person name="Wang Y."/>
            <person name="Chen S."/>
        </authorList>
    </citation>
    <scope>NUCLEOTIDE SEQUENCE [LARGE SCALE GENOMIC DNA]</scope>
    <source>
        <strain evidence="2 3">ZZ0214-1</strain>
    </source>
</reference>
<sequence length="427" mass="45919">MPPSNDLPQLSPNVEGEDSQSTQQADDSQAGTSSALHIGDQPGPVSPHSTRATKPSSSLKVRTFDLPDIRPESVLATMLLSSGVPDDTATKNIAPLKRDVSLLALAIDSIRTDSHDYMAKTTTDLLHLTTVAESILARLKSPHLFSGDGAAALHSVDDRLSRLAADVEQNSANVDIEFNGVQQRSDGMADSIEHLRNLYDDIDQTLQRVLRAHPPPLDRPASALPDRAPPPFPQAPPPLPPPPPSYLGAPFPLPSPQMGPPLSMGPHQGPVPQPIAGPSQPFHPPVVPMGGFGPQQPKRAAPTGAGNPVIKRPRHEPPPLPAPVPPGVDVDDEEAEEPHVFVRLGSVKWDRRLSNPLEGQVLFAITPIFDADPTLRPAYRGATFIPGEKTWVALKFTSAEKASTFVSLWFQYRDNTTIKKAQAKLPE</sequence>
<evidence type="ECO:0000313" key="3">
    <source>
        <dbReference type="Proteomes" id="UP000230002"/>
    </source>
</evidence>
<evidence type="ECO:0000256" key="1">
    <source>
        <dbReference type="SAM" id="MobiDB-lite"/>
    </source>
</evidence>
<gene>
    <name evidence="2" type="ORF">GSI_10194</name>
</gene>
<protein>
    <submittedName>
        <fullName evidence="2">Uncharacterized protein</fullName>
    </submittedName>
</protein>
<feature type="compositionally biased region" description="Polar residues" evidence="1">
    <location>
        <begin position="47"/>
        <end position="59"/>
    </location>
</feature>
<feature type="compositionally biased region" description="Pro residues" evidence="1">
    <location>
        <begin position="227"/>
        <end position="259"/>
    </location>
</feature>
<feature type="region of interest" description="Disordered" evidence="1">
    <location>
        <begin position="1"/>
        <end position="59"/>
    </location>
</feature>
<name>A0A2G8RZY1_9APHY</name>
<keyword evidence="3" id="KW-1185">Reference proteome</keyword>
<comment type="caution">
    <text evidence="2">The sequence shown here is derived from an EMBL/GenBank/DDBJ whole genome shotgun (WGS) entry which is preliminary data.</text>
</comment>